<dbReference type="Pfam" id="PF07261">
    <property type="entry name" value="DnaB_2"/>
    <property type="match status" value="1"/>
</dbReference>
<dbReference type="Gene3D" id="1.10.10.630">
    <property type="entry name" value="DnaD domain-like"/>
    <property type="match status" value="1"/>
</dbReference>
<dbReference type="Proteomes" id="UP000503330">
    <property type="component" value="Chromosome"/>
</dbReference>
<accession>A0AAP9MHD6</accession>
<name>A0AAP9MHD6_CLOIN</name>
<dbReference type="PANTHER" id="PTHR37293:SF6">
    <property type="entry name" value="DNA REPLICATION PROTEIN DNAD"/>
    <property type="match status" value="1"/>
</dbReference>
<evidence type="ECO:0000313" key="5">
    <source>
        <dbReference type="Proteomes" id="UP000503330"/>
    </source>
</evidence>
<comment type="similarity">
    <text evidence="1">Belongs to the DnaB/DnaD family.</text>
</comment>
<evidence type="ECO:0000313" key="4">
    <source>
        <dbReference type="EMBL" id="QJA04495.1"/>
    </source>
</evidence>
<dbReference type="SUPFAM" id="SSF158499">
    <property type="entry name" value="DnaD domain-like"/>
    <property type="match status" value="1"/>
</dbReference>
<protein>
    <submittedName>
        <fullName evidence="4">DnaD domain protein</fullName>
    </submittedName>
</protein>
<dbReference type="NCBIfam" id="TIGR01446">
    <property type="entry name" value="DnaD_dom"/>
    <property type="match status" value="1"/>
</dbReference>
<reference evidence="4 5" key="1">
    <citation type="submission" date="2020-02" db="EMBL/GenBank/DDBJ databases">
        <authorList>
            <person name="Kociolek L.K."/>
            <person name="Ozer E.A."/>
        </authorList>
    </citation>
    <scope>NUCLEOTIDE SEQUENCE [LARGE SCALE GENOMIC DNA]</scope>
    <source>
        <strain evidence="4 5">ATCC 14501</strain>
    </source>
</reference>
<feature type="compositionally biased region" description="Polar residues" evidence="2">
    <location>
        <begin position="111"/>
        <end position="125"/>
    </location>
</feature>
<evidence type="ECO:0000256" key="1">
    <source>
        <dbReference type="ARBA" id="ARBA00093462"/>
    </source>
</evidence>
<dbReference type="PANTHER" id="PTHR37293">
    <property type="entry name" value="PHAGE REPLICATION PROTEIN-RELATED"/>
    <property type="match status" value="1"/>
</dbReference>
<dbReference type="AlphaFoldDB" id="A0AAP9MHD6"/>
<proteinExistence type="inferred from homology"/>
<dbReference type="InterPro" id="IPR006343">
    <property type="entry name" value="DnaB/C_C"/>
</dbReference>
<feature type="domain" description="DnaB/C C-terminal" evidence="3">
    <location>
        <begin position="187"/>
        <end position="249"/>
    </location>
</feature>
<dbReference type="GeneID" id="61927814"/>
<gene>
    <name evidence="4" type="ORF">G4D54_19715</name>
</gene>
<dbReference type="InterPro" id="IPR034829">
    <property type="entry name" value="DnaD-like_sf"/>
</dbReference>
<feature type="region of interest" description="Disordered" evidence="2">
    <location>
        <begin position="110"/>
        <end position="131"/>
    </location>
</feature>
<dbReference type="RefSeq" id="WP_008728313.1">
    <property type="nucleotide sequence ID" value="NZ_BAAACC010000023.1"/>
</dbReference>
<sequence>MEELGTYVNLFRKFTEWEWYKDVPVKTLFLHCLIRANYRAQKYKGRTIERGSFVTSRKNLSLETGLTEQQVRTALGKLVDTKEITRKTTNKETVISVVNYDKYQPNRLSKDQSINQQDNQQATNEQPTNNQQITINQPQYNKDNKYNKENNLLSNINSLPVSPFPDVEKQLEEKEQEQQKLYGTPIIELYEERFNRLLSQRELQIICQWKEEYDDKLLRYAFREMLVQDKNSVDYVDRILLDWKKRGLTAEQYEGGER</sequence>
<dbReference type="EMBL" id="CP048838">
    <property type="protein sequence ID" value="QJA04495.1"/>
    <property type="molecule type" value="Genomic_DNA"/>
</dbReference>
<organism evidence="4 5">
    <name type="scientific">Clostridium innocuum</name>
    <dbReference type="NCBI Taxonomy" id="1522"/>
    <lineage>
        <taxon>Bacteria</taxon>
        <taxon>Bacillati</taxon>
        <taxon>Bacillota</taxon>
        <taxon>Clostridia</taxon>
        <taxon>Eubacteriales</taxon>
        <taxon>Clostridiaceae</taxon>
        <taxon>Clostridium</taxon>
    </lineage>
</organism>
<evidence type="ECO:0000256" key="2">
    <source>
        <dbReference type="SAM" id="MobiDB-lite"/>
    </source>
</evidence>
<dbReference type="InterPro" id="IPR053162">
    <property type="entry name" value="DnaD"/>
</dbReference>
<evidence type="ECO:0000259" key="3">
    <source>
        <dbReference type="Pfam" id="PF07261"/>
    </source>
</evidence>